<sequence length="50" mass="5563">MQATYRADRVVMQNKAKGFAKMGDMKRAGLNKVGQNIMKLGMNSMYGHLA</sequence>
<protein>
    <submittedName>
        <fullName evidence="1">WSSV217</fullName>
    </submittedName>
</protein>
<evidence type="ECO:0000313" key="1">
    <source>
        <dbReference type="EMBL" id="AUO15041.1"/>
    </source>
</evidence>
<dbReference type="EMBL" id="MG702567">
    <property type="protein sequence ID" value="AUO15041.1"/>
    <property type="molecule type" value="Genomic_DNA"/>
</dbReference>
<proteinExistence type="predicted"/>
<accession>A0A2I6SBV9</accession>
<name>A0A2I6SBV9_9VIRU</name>
<reference evidence="1" key="2">
    <citation type="journal article" date="2018" name="Genome Announc.">
        <title>First Report of a Complete Genome Sequence of White spot syndrome virus from India.</title>
        <authorList>
            <person name="Vinaya Kumar K."/>
            <person name="Shekhar M.S."/>
            <person name="Otta S.K."/>
            <person name="Karthic K."/>
            <person name="Ashok Kumar J."/>
            <person name="Gopikrishna G."/>
            <person name="Vijayan K.K."/>
        </authorList>
    </citation>
    <scope>NUCLEOTIDE SEQUENCE</scope>
    <source>
        <strain evidence="1">IN_AP4RU</strain>
    </source>
</reference>
<dbReference type="Proteomes" id="UP000267352">
    <property type="component" value="Segment"/>
</dbReference>
<reference evidence="1" key="1">
    <citation type="submission" date="2017-12" db="EMBL/GenBank/DDBJ databases">
        <authorList>
            <person name="Katneni V.K."/>
            <person name="Shekhar M.S."/>
            <person name="Otta S.K."/>
            <person name="Karthic K."/>
            <person name="Jangam A.K."/>
            <person name="Gopikrishna G."/>
            <person name="Vijayan K.K."/>
        </authorList>
    </citation>
    <scope>NUCLEOTIDE SEQUENCE [LARGE SCALE GENOMIC DNA]</scope>
    <source>
        <strain evidence="1">IN_AP4RU</strain>
    </source>
</reference>
<organism evidence="1">
    <name type="scientific">White spot syndrome virus</name>
    <dbReference type="NCBI Taxonomy" id="342409"/>
    <lineage>
        <taxon>Viruses</taxon>
        <taxon>Viruses incertae sedis</taxon>
        <taxon>Naldaviricetes</taxon>
        <taxon>Nimaviridae</taxon>
        <taxon>Whispovirus</taxon>
    </lineage>
</organism>